<dbReference type="PANTHER" id="PTHR47955">
    <property type="entry name" value="CYTOCHROME P450 FAMILY 71 PROTEIN"/>
    <property type="match status" value="1"/>
</dbReference>
<dbReference type="SUPFAM" id="SSF48264">
    <property type="entry name" value="Cytochrome P450"/>
    <property type="match status" value="1"/>
</dbReference>
<dbReference type="PANTHER" id="PTHR47955:SF11">
    <property type="entry name" value="4-HYDROXYPHENYLACETALDEHYDE OXIME MONOOXYGENASE"/>
    <property type="match status" value="1"/>
</dbReference>
<gene>
    <name evidence="4" type="ORF">HU200_041087</name>
</gene>
<evidence type="ECO:0000256" key="3">
    <source>
        <dbReference type="ARBA" id="ARBA00023004"/>
    </source>
</evidence>
<dbReference type="OrthoDB" id="687480at2759"/>
<dbReference type="Pfam" id="PF00067">
    <property type="entry name" value="p450"/>
    <property type="match status" value="1"/>
</dbReference>
<dbReference type="AlphaFoldDB" id="A0A835EIC7"/>
<organism evidence="4 5">
    <name type="scientific">Digitaria exilis</name>
    <dbReference type="NCBI Taxonomy" id="1010633"/>
    <lineage>
        <taxon>Eukaryota</taxon>
        <taxon>Viridiplantae</taxon>
        <taxon>Streptophyta</taxon>
        <taxon>Embryophyta</taxon>
        <taxon>Tracheophyta</taxon>
        <taxon>Spermatophyta</taxon>
        <taxon>Magnoliopsida</taxon>
        <taxon>Liliopsida</taxon>
        <taxon>Poales</taxon>
        <taxon>Poaceae</taxon>
        <taxon>PACMAD clade</taxon>
        <taxon>Panicoideae</taxon>
        <taxon>Panicodae</taxon>
        <taxon>Paniceae</taxon>
        <taxon>Anthephorinae</taxon>
        <taxon>Digitaria</taxon>
    </lineage>
</organism>
<dbReference type="EMBL" id="JACEFO010001972">
    <property type="protein sequence ID" value="KAF8690711.1"/>
    <property type="molecule type" value="Genomic_DNA"/>
</dbReference>
<dbReference type="GO" id="GO:0004497">
    <property type="term" value="F:monooxygenase activity"/>
    <property type="evidence" value="ECO:0007669"/>
    <property type="project" value="InterPro"/>
</dbReference>
<keyword evidence="3" id="KW-0408">Iron</keyword>
<name>A0A835EIC7_9POAL</name>
<dbReference type="GO" id="GO:0020037">
    <property type="term" value="F:heme binding"/>
    <property type="evidence" value="ECO:0007669"/>
    <property type="project" value="InterPro"/>
</dbReference>
<dbReference type="Proteomes" id="UP000636709">
    <property type="component" value="Unassembled WGS sequence"/>
</dbReference>
<dbReference type="InterPro" id="IPR001128">
    <property type="entry name" value="Cyt_P450"/>
</dbReference>
<evidence type="ECO:0000313" key="4">
    <source>
        <dbReference type="EMBL" id="KAF8690711.1"/>
    </source>
</evidence>
<accession>A0A835EIC7</accession>
<evidence type="ECO:0000256" key="1">
    <source>
        <dbReference type="ARBA" id="ARBA00010617"/>
    </source>
</evidence>
<dbReference type="InterPro" id="IPR036396">
    <property type="entry name" value="Cyt_P450_sf"/>
</dbReference>
<dbReference type="GO" id="GO:0016705">
    <property type="term" value="F:oxidoreductase activity, acting on paired donors, with incorporation or reduction of molecular oxygen"/>
    <property type="evidence" value="ECO:0007669"/>
    <property type="project" value="InterPro"/>
</dbReference>
<comment type="caution">
    <text evidence="4">The sequence shown here is derived from an EMBL/GenBank/DDBJ whole genome shotgun (WGS) entry which is preliminary data.</text>
</comment>
<proteinExistence type="inferred from homology"/>
<comment type="similarity">
    <text evidence="1">Belongs to the cytochrome P450 family.</text>
</comment>
<dbReference type="GO" id="GO:0005506">
    <property type="term" value="F:iron ion binding"/>
    <property type="evidence" value="ECO:0007669"/>
    <property type="project" value="InterPro"/>
</dbReference>
<keyword evidence="2" id="KW-0479">Metal-binding</keyword>
<evidence type="ECO:0000256" key="2">
    <source>
        <dbReference type="ARBA" id="ARBA00022723"/>
    </source>
</evidence>
<sequence length="194" mass="22206">MGPIFYLQLGSIPAIVVSSPETAKEVLKTLDAYCCNRPSSPGAIMLTYNYRDIAFSPYSESWRGRRKLFVSELVGSKRVESFAHALEAQVDQLIHKCSVKPWLFSPPFSAQDFFPASRVSLWFDKLIGLEARYKRIFRDLDAFFETVLRQHSDQERVLPEKDNLVDVLISIWKGQGCIYRRHSDRLSDIALGNV</sequence>
<keyword evidence="5" id="KW-1185">Reference proteome</keyword>
<reference evidence="4" key="1">
    <citation type="submission" date="2020-07" db="EMBL/GenBank/DDBJ databases">
        <title>Genome sequence and genetic diversity analysis of an under-domesticated orphan crop, white fonio (Digitaria exilis).</title>
        <authorList>
            <person name="Bennetzen J.L."/>
            <person name="Chen S."/>
            <person name="Ma X."/>
            <person name="Wang X."/>
            <person name="Yssel A.E.J."/>
            <person name="Chaluvadi S.R."/>
            <person name="Johnson M."/>
            <person name="Gangashetty P."/>
            <person name="Hamidou F."/>
            <person name="Sanogo M.D."/>
            <person name="Zwaenepoel A."/>
            <person name="Wallace J."/>
            <person name="Van De Peer Y."/>
            <person name="Van Deynze A."/>
        </authorList>
    </citation>
    <scope>NUCLEOTIDE SEQUENCE</scope>
    <source>
        <tissue evidence="4">Leaves</tissue>
    </source>
</reference>
<evidence type="ECO:0008006" key="6">
    <source>
        <dbReference type="Google" id="ProtNLM"/>
    </source>
</evidence>
<dbReference type="Gene3D" id="1.10.630.10">
    <property type="entry name" value="Cytochrome P450"/>
    <property type="match status" value="1"/>
</dbReference>
<evidence type="ECO:0000313" key="5">
    <source>
        <dbReference type="Proteomes" id="UP000636709"/>
    </source>
</evidence>
<protein>
    <recommendedName>
        <fullName evidence="6">Cytochrome P450</fullName>
    </recommendedName>
</protein>